<proteinExistence type="predicted"/>
<dbReference type="RefSeq" id="WP_111385531.1">
    <property type="nucleotide sequence ID" value="NZ_NPEW01000106.1"/>
</dbReference>
<dbReference type="Proteomes" id="UP000438991">
    <property type="component" value="Unassembled WGS sequence"/>
</dbReference>
<evidence type="ECO:0000313" key="2">
    <source>
        <dbReference type="Proteomes" id="UP000438991"/>
    </source>
</evidence>
<evidence type="ECO:0008006" key="3">
    <source>
        <dbReference type="Google" id="ProtNLM"/>
    </source>
</evidence>
<accession>A0A327K6F3</accession>
<comment type="caution">
    <text evidence="1">The sequence shown here is derived from an EMBL/GenBank/DDBJ whole genome shotgun (WGS) entry which is preliminary data.</text>
</comment>
<dbReference type="EMBL" id="WNKV01000001">
    <property type="protein sequence ID" value="MTW14846.1"/>
    <property type="molecule type" value="Genomic_DNA"/>
</dbReference>
<name>A0A327K6F3_9BRAD</name>
<reference evidence="1 2" key="1">
    <citation type="submission" date="2019-11" db="EMBL/GenBank/DDBJ databases">
        <title>Whole-genome sequence of Rhodoplanes serenus DSM 18633, type strain.</title>
        <authorList>
            <person name="Kyndt J.A."/>
            <person name="Meyer T.E."/>
        </authorList>
    </citation>
    <scope>NUCLEOTIDE SEQUENCE [LARGE SCALE GENOMIC DNA]</scope>
    <source>
        <strain evidence="1 2">DSM 18633</strain>
    </source>
</reference>
<sequence length="250" mass="27483">MAIELDATDIEQAVRSLVTVEQTNFGVEVSLPVVYGDGEMVTVVVERAGGELLVHDGGFSAMRLVAAGVALSKGVGARLDEFAHRYRCTFADGRVTALRASDDLPLTVCLVANAARAVGDYVYELRRQADFDFRGAVFDKLREIVGDRIRESEEFRGKSGRLWRVPIILDPARAHPLSFVAPLANRSGVPQGFAMLYDLGRAYPNVERDVVYDETSDLRDEDRALLSSAEARVFGLMETQVRFREIAGVA</sequence>
<organism evidence="1 2">
    <name type="scientific">Rhodoplanes serenus</name>
    <dbReference type="NCBI Taxonomy" id="200615"/>
    <lineage>
        <taxon>Bacteria</taxon>
        <taxon>Pseudomonadati</taxon>
        <taxon>Pseudomonadota</taxon>
        <taxon>Alphaproteobacteria</taxon>
        <taxon>Hyphomicrobiales</taxon>
        <taxon>Nitrobacteraceae</taxon>
        <taxon>Rhodoplanes</taxon>
    </lineage>
</organism>
<dbReference type="AlphaFoldDB" id="A0A327K6F3"/>
<protein>
    <recommendedName>
        <fullName evidence="3">DUF1828 domain-containing protein</fullName>
    </recommendedName>
</protein>
<gene>
    <name evidence="1" type="ORF">GJ689_01260</name>
</gene>
<evidence type="ECO:0000313" key="1">
    <source>
        <dbReference type="EMBL" id="MTW14846.1"/>
    </source>
</evidence>